<dbReference type="InterPro" id="IPR011330">
    <property type="entry name" value="Glyco_hydro/deAcase_b/a-brl"/>
</dbReference>
<evidence type="ECO:0000313" key="2">
    <source>
        <dbReference type="Proteomes" id="UP000422108"/>
    </source>
</evidence>
<dbReference type="GO" id="GO:0005975">
    <property type="term" value="P:carbohydrate metabolic process"/>
    <property type="evidence" value="ECO:0007669"/>
    <property type="project" value="InterPro"/>
</dbReference>
<dbReference type="AlphaFoldDB" id="A0A5K8ABL7"/>
<organism evidence="1 2">
    <name type="scientific">Desulfosarcina ovata subsp. ovata</name>
    <dbReference type="NCBI Taxonomy" id="2752305"/>
    <lineage>
        <taxon>Bacteria</taxon>
        <taxon>Pseudomonadati</taxon>
        <taxon>Thermodesulfobacteriota</taxon>
        <taxon>Desulfobacteria</taxon>
        <taxon>Desulfobacterales</taxon>
        <taxon>Desulfosarcinaceae</taxon>
        <taxon>Desulfosarcina</taxon>
    </lineage>
</organism>
<dbReference type="SUPFAM" id="SSF88713">
    <property type="entry name" value="Glycoside hydrolase/deacetylase"/>
    <property type="match status" value="1"/>
</dbReference>
<dbReference type="RefSeq" id="WP_155311192.1">
    <property type="nucleotide sequence ID" value="NZ_AP021879.1"/>
</dbReference>
<gene>
    <name evidence="1" type="ORF">DSCOOX_32830</name>
</gene>
<protein>
    <submittedName>
        <fullName evidence="1">Uncharacterized protein</fullName>
    </submittedName>
</protein>
<accession>A0A5K8ABL7</accession>
<proteinExistence type="predicted"/>
<evidence type="ECO:0000313" key="1">
    <source>
        <dbReference type="EMBL" id="BBO90103.1"/>
    </source>
</evidence>
<reference evidence="1 2" key="1">
    <citation type="submission" date="2019-11" db="EMBL/GenBank/DDBJ databases">
        <title>Comparative genomics of hydrocarbon-degrading Desulfosarcina strains.</title>
        <authorList>
            <person name="Watanabe M."/>
            <person name="Kojima H."/>
            <person name="Fukui M."/>
        </authorList>
    </citation>
    <scope>NUCLEOTIDE SEQUENCE [LARGE SCALE GENOMIC DNA]</scope>
    <source>
        <strain evidence="2">oXyS1</strain>
    </source>
</reference>
<dbReference type="Proteomes" id="UP000422108">
    <property type="component" value="Chromosome"/>
</dbReference>
<name>A0A5K8ABL7_9BACT</name>
<sequence>MMSLQLTIPMALQLVIEDVGWWEKSHPVGPDDPFRFGLHRRHHPLDYAALVHLAKGLGMRPLIAFVACEWDRANILKKIPSATWMGADWDNRHNVGPWLDQAAGILNAHRDHLEIGLHGVGHEYWGTGHRSRTEFHTPDGEMRPREHIQHHLEAFGTILEQNGLGPFPTAFVPPGLNHSFGNGERGIHPILNRFGIRYVTTDLNKARMHRPRQHPRMAWEAGVLLIDRGLAPVPWHTIAARPQFAFDRPILSLHWANLLDEDFYRNLEVVRDWVAFIKSGIDPVEQMLAPDTATCWSQFSYRTLARVRQVDDRFEIDISALRQLPPQTIQPVFYIRIQHPQSLAWRIAGGQLQPVENQDGKRNLLAVRPDDHTDIVRLTPAPGETHG</sequence>
<dbReference type="EMBL" id="AP021879">
    <property type="protein sequence ID" value="BBO90103.1"/>
    <property type="molecule type" value="Genomic_DNA"/>
</dbReference>
<keyword evidence="2" id="KW-1185">Reference proteome</keyword>